<keyword evidence="1" id="KW-0472">Membrane</keyword>
<dbReference type="RefSeq" id="WP_065284159.1">
    <property type="nucleotide sequence ID" value="NZ_CP016289.1"/>
</dbReference>
<dbReference type="EMBL" id="CP016289">
    <property type="protein sequence ID" value="ANP90768.1"/>
    <property type="molecule type" value="Genomic_DNA"/>
</dbReference>
<reference evidence="2 3" key="1">
    <citation type="submission" date="2016-06" db="EMBL/GenBank/DDBJ databases">
        <title>Microsymbionts genomes from the relict species Vavilovia formosa.</title>
        <authorList>
            <person name="Chirak E."/>
            <person name="Kimeklis A."/>
            <person name="Andronov E."/>
        </authorList>
    </citation>
    <scope>NUCLEOTIDE SEQUENCE [LARGE SCALE GENOMIC DNA]</scope>
    <source>
        <strain evidence="2 3">Vaf10</strain>
        <plasmid evidence="3">Plasmid unnamed2</plasmid>
    </source>
</reference>
<organism evidence="2 3">
    <name type="scientific">Rhizobium leguminosarum</name>
    <dbReference type="NCBI Taxonomy" id="384"/>
    <lineage>
        <taxon>Bacteria</taxon>
        <taxon>Pseudomonadati</taxon>
        <taxon>Pseudomonadota</taxon>
        <taxon>Alphaproteobacteria</taxon>
        <taxon>Hyphomicrobiales</taxon>
        <taxon>Rhizobiaceae</taxon>
        <taxon>Rhizobium/Agrobacterium group</taxon>
        <taxon>Rhizobium</taxon>
    </lineage>
</organism>
<proteinExistence type="predicted"/>
<evidence type="ECO:0000313" key="2">
    <source>
        <dbReference type="EMBL" id="ANP90768.1"/>
    </source>
</evidence>
<dbReference type="AlphaFoldDB" id="A0A1B1CLZ5"/>
<geneLocation type="plasmid" evidence="2 3">
    <name>unnamed2</name>
</geneLocation>
<gene>
    <name evidence="2" type="ORF">BA011_30805</name>
</gene>
<name>A0A1B1CLZ5_RHILE</name>
<evidence type="ECO:0000313" key="3">
    <source>
        <dbReference type="Proteomes" id="UP000092691"/>
    </source>
</evidence>
<dbReference type="OrthoDB" id="8403171at2"/>
<keyword evidence="1" id="KW-1133">Transmembrane helix</keyword>
<dbReference type="Proteomes" id="UP000092691">
    <property type="component" value="Plasmid unnamed2"/>
</dbReference>
<evidence type="ECO:0000256" key="1">
    <source>
        <dbReference type="SAM" id="Phobius"/>
    </source>
</evidence>
<keyword evidence="2" id="KW-0614">Plasmid</keyword>
<keyword evidence="1" id="KW-0812">Transmembrane</keyword>
<sequence length="67" mass="7070">MNEAMNLALVFGTLTLTCWMVGGAIAVFGNAEQCHPHRQQISEFVTLGLNILGLVCAILMGAVLVAP</sequence>
<protein>
    <submittedName>
        <fullName evidence="2">Uncharacterized protein</fullName>
    </submittedName>
</protein>
<accession>A0A1B1CLZ5</accession>
<feature type="transmembrane region" description="Helical" evidence="1">
    <location>
        <begin position="47"/>
        <end position="66"/>
    </location>
</feature>